<dbReference type="PROSITE" id="PS51257">
    <property type="entry name" value="PROKAR_LIPOPROTEIN"/>
    <property type="match status" value="1"/>
</dbReference>
<dbReference type="KEGG" id="dpd:Deipe_2013"/>
<dbReference type="Pfam" id="PF11259">
    <property type="entry name" value="DUF3060"/>
    <property type="match status" value="1"/>
</dbReference>
<dbReference type="HOGENOM" id="CLU_2022935_0_0_0"/>
<feature type="region of interest" description="Disordered" evidence="1">
    <location>
        <begin position="102"/>
        <end position="122"/>
    </location>
</feature>
<dbReference type="EMBL" id="CP003382">
    <property type="protein sequence ID" value="AFZ67510.1"/>
    <property type="molecule type" value="Genomic_DNA"/>
</dbReference>
<accession>L0A3C2</accession>
<reference evidence="4" key="1">
    <citation type="submission" date="2012-03" db="EMBL/GenBank/DDBJ databases">
        <title>Complete sequence of chromosome of Deinococcus peraridilitoris DSM 19664.</title>
        <authorList>
            <person name="Lucas S."/>
            <person name="Copeland A."/>
            <person name="Lapidus A."/>
            <person name="Glavina del Rio T."/>
            <person name="Dalin E."/>
            <person name="Tice H."/>
            <person name="Bruce D."/>
            <person name="Goodwin L."/>
            <person name="Pitluck S."/>
            <person name="Peters L."/>
            <person name="Mikhailova N."/>
            <person name="Lu M."/>
            <person name="Kyrpides N."/>
            <person name="Mavromatis K."/>
            <person name="Ivanova N."/>
            <person name="Brettin T."/>
            <person name="Detter J.C."/>
            <person name="Han C."/>
            <person name="Larimer F."/>
            <person name="Land M."/>
            <person name="Hauser L."/>
            <person name="Markowitz V."/>
            <person name="Cheng J.-F."/>
            <person name="Hugenholtz P."/>
            <person name="Woyke T."/>
            <person name="Wu D."/>
            <person name="Pukall R."/>
            <person name="Steenblock K."/>
            <person name="Brambilla E."/>
            <person name="Klenk H.-P."/>
            <person name="Eisen J.A."/>
        </authorList>
    </citation>
    <scope>NUCLEOTIDE SEQUENCE [LARGE SCALE GENOMIC DNA]</scope>
    <source>
        <strain evidence="4">DSM 19664 / LMG 22246 / CIP 109416 / KR-200</strain>
    </source>
</reference>
<dbReference type="RefSeq" id="WP_015235815.1">
    <property type="nucleotide sequence ID" value="NC_019793.1"/>
</dbReference>
<feature type="signal peptide" evidence="2">
    <location>
        <begin position="1"/>
        <end position="20"/>
    </location>
</feature>
<proteinExistence type="predicted"/>
<keyword evidence="4" id="KW-1185">Reference proteome</keyword>
<organism evidence="3 4">
    <name type="scientific">Deinococcus peraridilitoris (strain DSM 19664 / LMG 22246 / CIP 109416 / KR-200)</name>
    <dbReference type="NCBI Taxonomy" id="937777"/>
    <lineage>
        <taxon>Bacteria</taxon>
        <taxon>Thermotogati</taxon>
        <taxon>Deinococcota</taxon>
        <taxon>Deinococci</taxon>
        <taxon>Deinococcales</taxon>
        <taxon>Deinococcaceae</taxon>
        <taxon>Deinococcus</taxon>
    </lineage>
</organism>
<sequence length="122" mass="13028">MRNARLVSLFAMLCAFTACAPAVVTRPAAVRPASVPRNVLVSENNARLSISCDGGDMTISGNRNFVTFTSVCDDIIVTGNSNTVTADSVRRVTVRGNNNRVTWGGNDPVVSNSGNNNTVRRR</sequence>
<dbReference type="InterPro" id="IPR021417">
    <property type="entry name" value="DUF3060"/>
</dbReference>
<protein>
    <recommendedName>
        <fullName evidence="5">DUF3060 domain-containing protein</fullName>
    </recommendedName>
</protein>
<evidence type="ECO:0000313" key="4">
    <source>
        <dbReference type="Proteomes" id="UP000010467"/>
    </source>
</evidence>
<keyword evidence="2" id="KW-0732">Signal</keyword>
<dbReference type="Proteomes" id="UP000010467">
    <property type="component" value="Chromosome"/>
</dbReference>
<dbReference type="eggNOG" id="ENOG5033C3T">
    <property type="taxonomic scope" value="Bacteria"/>
</dbReference>
<gene>
    <name evidence="3" type="ordered locus">Deipe_2013</name>
</gene>
<name>L0A3C2_DEIPD</name>
<evidence type="ECO:0000256" key="2">
    <source>
        <dbReference type="SAM" id="SignalP"/>
    </source>
</evidence>
<feature type="compositionally biased region" description="Polar residues" evidence="1">
    <location>
        <begin position="109"/>
        <end position="122"/>
    </location>
</feature>
<evidence type="ECO:0000313" key="3">
    <source>
        <dbReference type="EMBL" id="AFZ67510.1"/>
    </source>
</evidence>
<evidence type="ECO:0008006" key="5">
    <source>
        <dbReference type="Google" id="ProtNLM"/>
    </source>
</evidence>
<dbReference type="PATRIC" id="fig|937777.3.peg.2020"/>
<dbReference type="AlphaFoldDB" id="L0A3C2"/>
<evidence type="ECO:0000256" key="1">
    <source>
        <dbReference type="SAM" id="MobiDB-lite"/>
    </source>
</evidence>
<feature type="chain" id="PRO_5003939097" description="DUF3060 domain-containing protein" evidence="2">
    <location>
        <begin position="21"/>
        <end position="122"/>
    </location>
</feature>